<protein>
    <submittedName>
        <fullName evidence="1">Phage head-tail adapter protein</fullName>
    </submittedName>
</protein>
<reference evidence="1 2" key="1">
    <citation type="submission" date="2017-09" db="EMBL/GenBank/DDBJ databases">
        <title>Large-scale bioinformatics analysis of Bacillus genomes uncovers conserved roles of natural products in bacterial physiology.</title>
        <authorList>
            <consortium name="Agbiome Team Llc"/>
            <person name="Bleich R.M."/>
            <person name="Grubbs K.J."/>
            <person name="Santa Maria K.C."/>
            <person name="Allen S.E."/>
            <person name="Farag S."/>
            <person name="Shank E.A."/>
            <person name="Bowers A."/>
        </authorList>
    </citation>
    <scope>NUCLEOTIDE SEQUENCE [LARGE SCALE GENOMIC DNA]</scope>
    <source>
        <strain evidence="1 2">AFS044250</strain>
    </source>
</reference>
<dbReference type="AlphaFoldDB" id="A0A2C4Q230"/>
<organism evidence="1 2">
    <name type="scientific">Bacillus toyonensis</name>
    <dbReference type="NCBI Taxonomy" id="155322"/>
    <lineage>
        <taxon>Bacteria</taxon>
        <taxon>Bacillati</taxon>
        <taxon>Bacillota</taxon>
        <taxon>Bacilli</taxon>
        <taxon>Bacillales</taxon>
        <taxon>Bacillaceae</taxon>
        <taxon>Bacillus</taxon>
        <taxon>Bacillus cereus group</taxon>
    </lineage>
</organism>
<evidence type="ECO:0000313" key="2">
    <source>
        <dbReference type="Proteomes" id="UP000225997"/>
    </source>
</evidence>
<evidence type="ECO:0000313" key="1">
    <source>
        <dbReference type="EMBL" id="PHD59086.1"/>
    </source>
</evidence>
<dbReference type="NCBIfam" id="TIGR01563">
    <property type="entry name" value="gp16_SPP1"/>
    <property type="match status" value="1"/>
</dbReference>
<dbReference type="InterPro" id="IPR008767">
    <property type="entry name" value="Phage_SPP1_head-tail_adaptor"/>
</dbReference>
<comment type="caution">
    <text evidence="1">The sequence shown here is derived from an EMBL/GenBank/DDBJ whole genome shotgun (WGS) entry which is preliminary data.</text>
</comment>
<proteinExistence type="predicted"/>
<dbReference type="EMBL" id="NUSQ01000196">
    <property type="protein sequence ID" value="PHD59086.1"/>
    <property type="molecule type" value="Genomic_DNA"/>
</dbReference>
<gene>
    <name evidence="1" type="ORF">COF40_28350</name>
</gene>
<dbReference type="Proteomes" id="UP000225997">
    <property type="component" value="Unassembled WGS sequence"/>
</dbReference>
<name>A0A2C4Q230_9BACI</name>
<dbReference type="RefSeq" id="WP_100062339.1">
    <property type="nucleotide sequence ID" value="NZ_NUSQ01000196.1"/>
</dbReference>
<sequence>MNDILHFPIVTVIEDDLGQKEEVRTFNRQVFCKKKSVPQSEFFQAGQSDIKASCVLIVHVLDYQEEREVKYCKKEYNIYRTYEPDDEKIELYCEVIAGG</sequence>
<accession>A0A2C4Q230</accession>